<keyword evidence="2" id="KW-1185">Reference proteome</keyword>
<name>A0ABT6JJJ7_9GAMM</name>
<evidence type="ECO:0000313" key="1">
    <source>
        <dbReference type="EMBL" id="MDH5830840.1"/>
    </source>
</evidence>
<dbReference type="Proteomes" id="UP001156831">
    <property type="component" value="Unassembled WGS sequence"/>
</dbReference>
<organism evidence="1 2">
    <name type="scientific">Luteimonas rhizosphaericola</name>
    <dbReference type="NCBI Taxonomy" id="3042024"/>
    <lineage>
        <taxon>Bacteria</taxon>
        <taxon>Pseudomonadati</taxon>
        <taxon>Pseudomonadota</taxon>
        <taxon>Gammaproteobacteria</taxon>
        <taxon>Lysobacterales</taxon>
        <taxon>Lysobacteraceae</taxon>
        <taxon>Luteimonas</taxon>
    </lineage>
</organism>
<accession>A0ABT6JJJ7</accession>
<dbReference type="RefSeq" id="WP_280601710.1">
    <property type="nucleotide sequence ID" value="NZ_JARXRN010000025.1"/>
</dbReference>
<dbReference type="EMBL" id="JARXRN010000025">
    <property type="protein sequence ID" value="MDH5830840.1"/>
    <property type="molecule type" value="Genomic_DNA"/>
</dbReference>
<dbReference type="PROSITE" id="PS51257">
    <property type="entry name" value="PROKAR_LIPOPROTEIN"/>
    <property type="match status" value="1"/>
</dbReference>
<proteinExistence type="predicted"/>
<sequence length="373" mass="41471">MTRLFPIGLALLLAACSRPPVPGDATAAPTLAAPDAPAIAHVVAVHPGTELLHVINYLARVYGPPVREYDYRRDVDAWFGHLRDHPAVVHARTLPYNDFAELGWALEFPGPRLAEPEGFAHLGLIRDEAYLREYLRLAVEFAKDSDFAGFFAAHEAEYARWVAQFEARLDAADPLPELADFYGTGLDKTLYFSISPLGVVLKANIVIDEVAPRHAGYGPILVPFDPRFLPEGPTDAARFDYADEPLANAVWHEATHIALEQFAEGQREVLMAIDYADDFSRQFKVFEDPRLDTYFFVHEVLSDAVAIHLKGERFGSTSAETHLAQNEAMGGTLYRPVVEHFRDAYAPGRHERDFRAYLPALAGFISSVDDEAP</sequence>
<gene>
    <name evidence="1" type="ORF">QFW80_09980</name>
</gene>
<comment type="caution">
    <text evidence="1">The sequence shown here is derived from an EMBL/GenBank/DDBJ whole genome shotgun (WGS) entry which is preliminary data.</text>
</comment>
<reference evidence="1 2" key="1">
    <citation type="submission" date="2023-04" db="EMBL/GenBank/DDBJ databases">
        <title>Luteimonas sp. M1R5S18.</title>
        <authorList>
            <person name="Sun J.-Q."/>
        </authorList>
    </citation>
    <scope>NUCLEOTIDE SEQUENCE [LARGE SCALE GENOMIC DNA]</scope>
    <source>
        <strain evidence="1 2">M1R5S18</strain>
    </source>
</reference>
<protein>
    <submittedName>
        <fullName evidence="1">DUF4932 domain-containing protein</fullName>
    </submittedName>
</protein>
<evidence type="ECO:0000313" key="2">
    <source>
        <dbReference type="Proteomes" id="UP001156831"/>
    </source>
</evidence>